<dbReference type="Gene3D" id="3.30.30.80">
    <property type="entry name" value="probable RNA-binding protein from clostridium symbiosum atcc 14940"/>
    <property type="match status" value="1"/>
</dbReference>
<dbReference type="SMART" id="SM00393">
    <property type="entry name" value="R3H"/>
    <property type="match status" value="1"/>
</dbReference>
<reference evidence="5" key="2">
    <citation type="journal article" date="2019" name="MicrobiologyOpen">
        <title>High-quality draft genome sequence of Gaiella occulta isolated from a 150 meter deep mineral water borehole and comparison with the genome sequences of other deep-branching lineages of the phylum Actinobacteria.</title>
        <authorList>
            <person name="Severino R."/>
            <person name="Froufe H.J.C."/>
            <person name="Barroso C."/>
            <person name="Albuquerque L."/>
            <person name="Lobo-da-Cunha A."/>
            <person name="da Costa M.S."/>
            <person name="Egas C."/>
        </authorList>
    </citation>
    <scope>NUCLEOTIDE SEQUENCE [LARGE SCALE GENOMIC DNA]</scope>
    <source>
        <strain evidence="5">F2-233</strain>
    </source>
</reference>
<dbReference type="InterPro" id="IPR034079">
    <property type="entry name" value="R3H_KhpB"/>
</dbReference>
<dbReference type="InterPro" id="IPR038247">
    <property type="entry name" value="Jag_N_dom_sf"/>
</dbReference>
<dbReference type="InterPro" id="IPR038008">
    <property type="entry name" value="Jag_KH"/>
</dbReference>
<dbReference type="PANTHER" id="PTHR35800:SF1">
    <property type="entry name" value="RNA-BINDING PROTEIN KHPB"/>
    <property type="match status" value="1"/>
</dbReference>
<dbReference type="GO" id="GO:0071555">
    <property type="term" value="P:cell wall organization"/>
    <property type="evidence" value="ECO:0007669"/>
    <property type="project" value="UniProtKB-KW"/>
</dbReference>
<dbReference type="InterPro" id="IPR015946">
    <property type="entry name" value="KH_dom-like_a/b"/>
</dbReference>
<dbReference type="PROSITE" id="PS51061">
    <property type="entry name" value="R3H"/>
    <property type="match status" value="1"/>
</dbReference>
<feature type="region of interest" description="Disordered" evidence="2">
    <location>
        <begin position="64"/>
        <end position="88"/>
    </location>
</feature>
<evidence type="ECO:0000313" key="5">
    <source>
        <dbReference type="Proteomes" id="UP000254134"/>
    </source>
</evidence>
<dbReference type="EMBL" id="QQZY01000005">
    <property type="protein sequence ID" value="RDI74088.1"/>
    <property type="molecule type" value="Genomic_DNA"/>
</dbReference>
<dbReference type="GO" id="GO:0005737">
    <property type="term" value="C:cytoplasm"/>
    <property type="evidence" value="ECO:0007669"/>
    <property type="project" value="UniProtKB-SubCell"/>
</dbReference>
<proteinExistence type="inferred from homology"/>
<dbReference type="CDD" id="cd02414">
    <property type="entry name" value="KH-II_Jag"/>
    <property type="match status" value="1"/>
</dbReference>
<comment type="function">
    <text evidence="1">A probable RNA chaperone. Forms a complex with KhpA which binds to cellular RNA and controls its expression. Plays a role in peptidoglycan (PG) homeostasis and cell length regulation.</text>
</comment>
<dbReference type="Proteomes" id="UP000254134">
    <property type="component" value="Unassembled WGS sequence"/>
</dbReference>
<evidence type="ECO:0000256" key="1">
    <source>
        <dbReference type="HAMAP-Rule" id="MF_00867"/>
    </source>
</evidence>
<comment type="subcellular location">
    <subcellularLocation>
        <location evidence="1">Cytoplasm</location>
    </subcellularLocation>
</comment>
<keyword evidence="5" id="KW-1185">Reference proteome</keyword>
<name>A0A7M2YX94_9ACTN</name>
<dbReference type="GO" id="GO:0009252">
    <property type="term" value="P:peptidoglycan biosynthetic process"/>
    <property type="evidence" value="ECO:0007669"/>
    <property type="project" value="UniProtKB-UniRule"/>
</dbReference>
<comment type="subunit">
    <text evidence="1">Forms a complex with KhpA.</text>
</comment>
<comment type="domain">
    <text evidence="1">Has an N-terminal Jag-N domain and 2 RNA-binding domains (KH and R3H).</text>
</comment>
<keyword evidence="1" id="KW-0694">RNA-binding</keyword>
<dbReference type="Pfam" id="PF13083">
    <property type="entry name" value="KH_KhpA-B"/>
    <property type="match status" value="1"/>
</dbReference>
<organism evidence="4 5">
    <name type="scientific">Gaiella occulta</name>
    <dbReference type="NCBI Taxonomy" id="1002870"/>
    <lineage>
        <taxon>Bacteria</taxon>
        <taxon>Bacillati</taxon>
        <taxon>Actinomycetota</taxon>
        <taxon>Thermoleophilia</taxon>
        <taxon>Gaiellales</taxon>
        <taxon>Gaiellaceae</taxon>
        <taxon>Gaiella</taxon>
    </lineage>
</organism>
<keyword evidence="1" id="KW-0133">Cell shape</keyword>
<comment type="similarity">
    <text evidence="1">Belongs to the KhpB RNA-binding protein family.</text>
</comment>
<keyword evidence="1" id="KW-0963">Cytoplasm</keyword>
<dbReference type="RefSeq" id="WP_181813594.1">
    <property type="nucleotide sequence ID" value="NZ_QQZY01000005.1"/>
</dbReference>
<comment type="caution">
    <text evidence="1">Lacks conserved residue(s) required for the propagation of feature annotation.</text>
</comment>
<feature type="domain" description="R3H" evidence="3">
    <location>
        <begin position="168"/>
        <end position="234"/>
    </location>
</feature>
<dbReference type="GO" id="GO:0008360">
    <property type="term" value="P:regulation of cell shape"/>
    <property type="evidence" value="ECO:0007669"/>
    <property type="project" value="UniProtKB-KW"/>
</dbReference>
<evidence type="ECO:0000313" key="4">
    <source>
        <dbReference type="EMBL" id="RDI74088.1"/>
    </source>
</evidence>
<reference evidence="4 5" key="1">
    <citation type="submission" date="2018-07" db="EMBL/GenBank/DDBJ databases">
        <title>High-quality-draft genome sequence of Gaiella occulta.</title>
        <authorList>
            <person name="Severino R."/>
            <person name="Froufe H.J.C."/>
            <person name="Rainey F.A."/>
            <person name="Barroso C."/>
            <person name="Albuquerque L."/>
            <person name="Lobo-Da-Cunha A."/>
            <person name="Da Costa M.S."/>
            <person name="Egas C."/>
        </authorList>
    </citation>
    <scope>NUCLEOTIDE SEQUENCE [LARGE SCALE GENOMIC DNA]</scope>
    <source>
        <strain evidence="4 5">F2-233</strain>
    </source>
</reference>
<dbReference type="Gene3D" id="3.30.300.20">
    <property type="match status" value="1"/>
</dbReference>
<dbReference type="PANTHER" id="PTHR35800">
    <property type="entry name" value="PROTEIN JAG"/>
    <property type="match status" value="1"/>
</dbReference>
<dbReference type="InterPro" id="IPR039247">
    <property type="entry name" value="KhpB"/>
</dbReference>
<dbReference type="HAMAP" id="MF_00867">
    <property type="entry name" value="KhpB"/>
    <property type="match status" value="1"/>
</dbReference>
<keyword evidence="1" id="KW-0143">Chaperone</keyword>
<evidence type="ECO:0000256" key="2">
    <source>
        <dbReference type="SAM" id="MobiDB-lite"/>
    </source>
</evidence>
<keyword evidence="1" id="KW-0961">Cell wall biogenesis/degradation</keyword>
<dbReference type="CDD" id="cd02644">
    <property type="entry name" value="R3H_jag"/>
    <property type="match status" value="1"/>
</dbReference>
<protein>
    <recommendedName>
        <fullName evidence="1">RNA-binding protein KhpB</fullName>
    </recommendedName>
    <alternativeName>
        <fullName evidence="1">RNA-binding protein EloR</fullName>
    </alternativeName>
</protein>
<dbReference type="AlphaFoldDB" id="A0A7M2YX94"/>
<dbReference type="Gene3D" id="3.30.1370.50">
    <property type="entry name" value="R3H-like domain"/>
    <property type="match status" value="1"/>
</dbReference>
<dbReference type="Pfam" id="PF01424">
    <property type="entry name" value="R3H"/>
    <property type="match status" value="1"/>
</dbReference>
<dbReference type="InterPro" id="IPR036867">
    <property type="entry name" value="R3H_dom_sf"/>
</dbReference>
<dbReference type="SUPFAM" id="SSF82708">
    <property type="entry name" value="R3H domain"/>
    <property type="match status" value="1"/>
</dbReference>
<sequence length="237" mass="25121">MSDEVSVEASGETVGEAKWAAVRELERLLPDLDRDSVRFQVVSEGERGLLGVGYVPARVVATAERPPAAPPGHPAAAQAGHEGEAGQGAQVRELLERAAAVVGAAATVEIDEGDDEIVATLVGADLGVLIGRHGQTIDALQYLANAIGHRAYGDERLPVVVDAAGYRARRSATLEQLARRSAERACATGARVELEPMTAVERKIVHELLKDDPEVETASEGTEPNRFVVILPRRSAD</sequence>
<dbReference type="NCBIfam" id="NF041568">
    <property type="entry name" value="Jag_EloR"/>
    <property type="match status" value="1"/>
</dbReference>
<gene>
    <name evidence="1" type="primary">khpB</name>
    <name evidence="1" type="synonym">eloR</name>
    <name evidence="4" type="ORF">Gocc_2185</name>
</gene>
<accession>A0A7M2YX94</accession>
<evidence type="ECO:0000259" key="3">
    <source>
        <dbReference type="PROSITE" id="PS51061"/>
    </source>
</evidence>
<dbReference type="InterPro" id="IPR001374">
    <property type="entry name" value="R3H_dom"/>
</dbReference>
<dbReference type="GO" id="GO:0003723">
    <property type="term" value="F:RNA binding"/>
    <property type="evidence" value="ECO:0007669"/>
    <property type="project" value="UniProtKB-UniRule"/>
</dbReference>
<comment type="caution">
    <text evidence="4">The sequence shown here is derived from an EMBL/GenBank/DDBJ whole genome shotgun (WGS) entry which is preliminary data.</text>
</comment>